<dbReference type="InterPro" id="IPR017452">
    <property type="entry name" value="GPCR_Rhodpsn_7TM"/>
</dbReference>
<dbReference type="Proteomes" id="UP000663877">
    <property type="component" value="Unassembled WGS sequence"/>
</dbReference>
<reference evidence="7" key="1">
    <citation type="submission" date="2021-02" db="EMBL/GenBank/DDBJ databases">
        <authorList>
            <person name="Nowell W R."/>
        </authorList>
    </citation>
    <scope>NUCLEOTIDE SEQUENCE</scope>
</reference>
<gene>
    <name evidence="7" type="ORF">BJG266_LOCUS17624</name>
    <name evidence="8" type="ORF">QVE165_LOCUS18559</name>
</gene>
<evidence type="ECO:0000256" key="1">
    <source>
        <dbReference type="ARBA" id="ARBA00004370"/>
    </source>
</evidence>
<dbReference type="PROSITE" id="PS50262">
    <property type="entry name" value="G_PROTEIN_RECEP_F1_2"/>
    <property type="match status" value="1"/>
</dbReference>
<feature type="transmembrane region" description="Helical" evidence="5">
    <location>
        <begin position="222"/>
        <end position="240"/>
    </location>
</feature>
<dbReference type="Gene3D" id="1.20.1070.10">
    <property type="entry name" value="Rhodopsin 7-helix transmembrane proteins"/>
    <property type="match status" value="1"/>
</dbReference>
<dbReference type="PANTHER" id="PTHR46641:SF18">
    <property type="entry name" value="G-PROTEIN COUPLED RECEPTORS FAMILY 1 PROFILE DOMAIN-CONTAINING PROTEIN"/>
    <property type="match status" value="1"/>
</dbReference>
<evidence type="ECO:0000256" key="5">
    <source>
        <dbReference type="SAM" id="Phobius"/>
    </source>
</evidence>
<comment type="caution">
    <text evidence="7">The sequence shown here is derived from an EMBL/GenBank/DDBJ whole genome shotgun (WGS) entry which is preliminary data.</text>
</comment>
<protein>
    <recommendedName>
        <fullName evidence="6">G-protein coupled receptors family 1 profile domain-containing protein</fullName>
    </recommendedName>
</protein>
<evidence type="ECO:0000313" key="8">
    <source>
        <dbReference type="EMBL" id="CAF1068597.1"/>
    </source>
</evidence>
<evidence type="ECO:0000313" key="7">
    <source>
        <dbReference type="EMBL" id="CAF1032750.1"/>
    </source>
</evidence>
<evidence type="ECO:0000259" key="6">
    <source>
        <dbReference type="PROSITE" id="PS50262"/>
    </source>
</evidence>
<name>A0A814IZZ9_9BILA</name>
<sequence>MVVGIIGNCLNIAVLTRPSLYKHACSRYFLALAFNNLFYTSAILVYLLLANGYRLDVTKVSLILCKLITYVYQICATLSPFFIVLATIDRYCTSSTSVRLRKFSNVKVARWAIMFIIILIMLFYLNTAILIDLRSTDAFGCRVRADTIYKQVYSIMQIFLFAIIAPFLMMFFGIMTIYNTKQVRIIPTAIIQHRRTEYQLARMLFIQVGCQSILTVPTCVTYLLLVVPNTILATSGFYFARMMSQLLINQLEKREEKQTGLDLNDDGYVGGQGIEGKIERATHIDLNRDNIIGRPLDDIPGDGYI</sequence>
<evidence type="ECO:0000256" key="3">
    <source>
        <dbReference type="ARBA" id="ARBA00022989"/>
    </source>
</evidence>
<keyword evidence="4 5" id="KW-0472">Membrane</keyword>
<dbReference type="AlphaFoldDB" id="A0A814IZZ9"/>
<evidence type="ECO:0000256" key="2">
    <source>
        <dbReference type="ARBA" id="ARBA00022692"/>
    </source>
</evidence>
<accession>A0A814IZZ9</accession>
<dbReference type="EMBL" id="CAJNOI010000086">
    <property type="protein sequence ID" value="CAF1032750.1"/>
    <property type="molecule type" value="Genomic_DNA"/>
</dbReference>
<dbReference type="InterPro" id="IPR052954">
    <property type="entry name" value="GPCR-Ligand_Int"/>
</dbReference>
<dbReference type="GO" id="GO:0004930">
    <property type="term" value="F:G protein-coupled receptor activity"/>
    <property type="evidence" value="ECO:0007669"/>
    <property type="project" value="InterPro"/>
</dbReference>
<feature type="domain" description="G-protein coupled receptors family 1 profile" evidence="6">
    <location>
        <begin position="7"/>
        <end position="224"/>
    </location>
</feature>
<dbReference type="Pfam" id="PF00001">
    <property type="entry name" value="7tm_1"/>
    <property type="match status" value="1"/>
</dbReference>
<evidence type="ECO:0000313" key="9">
    <source>
        <dbReference type="Proteomes" id="UP000663832"/>
    </source>
</evidence>
<evidence type="ECO:0000256" key="4">
    <source>
        <dbReference type="ARBA" id="ARBA00023136"/>
    </source>
</evidence>
<keyword evidence="9" id="KW-1185">Reference proteome</keyword>
<feature type="transmembrane region" description="Helical" evidence="5">
    <location>
        <begin position="28"/>
        <end position="50"/>
    </location>
</feature>
<dbReference type="GO" id="GO:0016020">
    <property type="term" value="C:membrane"/>
    <property type="evidence" value="ECO:0007669"/>
    <property type="project" value="UniProtKB-SubCell"/>
</dbReference>
<feature type="transmembrane region" description="Helical" evidence="5">
    <location>
        <begin position="151"/>
        <end position="178"/>
    </location>
</feature>
<dbReference type="SUPFAM" id="SSF81321">
    <property type="entry name" value="Family A G protein-coupled receptor-like"/>
    <property type="match status" value="1"/>
</dbReference>
<keyword evidence="2 5" id="KW-0812">Transmembrane</keyword>
<dbReference type="InterPro" id="IPR000276">
    <property type="entry name" value="GPCR_Rhodpsn"/>
</dbReference>
<feature type="transmembrane region" description="Helical" evidence="5">
    <location>
        <begin position="70"/>
        <end position="88"/>
    </location>
</feature>
<dbReference type="EMBL" id="CAJNOM010000110">
    <property type="protein sequence ID" value="CAF1068597.1"/>
    <property type="molecule type" value="Genomic_DNA"/>
</dbReference>
<proteinExistence type="predicted"/>
<dbReference type="OrthoDB" id="10033446at2759"/>
<dbReference type="Proteomes" id="UP000663832">
    <property type="component" value="Unassembled WGS sequence"/>
</dbReference>
<keyword evidence="3 5" id="KW-1133">Transmembrane helix</keyword>
<feature type="transmembrane region" description="Helical" evidence="5">
    <location>
        <begin position="108"/>
        <end position="131"/>
    </location>
</feature>
<organism evidence="7 10">
    <name type="scientific">Adineta steineri</name>
    <dbReference type="NCBI Taxonomy" id="433720"/>
    <lineage>
        <taxon>Eukaryota</taxon>
        <taxon>Metazoa</taxon>
        <taxon>Spiralia</taxon>
        <taxon>Gnathifera</taxon>
        <taxon>Rotifera</taxon>
        <taxon>Eurotatoria</taxon>
        <taxon>Bdelloidea</taxon>
        <taxon>Adinetida</taxon>
        <taxon>Adinetidae</taxon>
        <taxon>Adineta</taxon>
    </lineage>
</organism>
<dbReference type="PANTHER" id="PTHR46641">
    <property type="entry name" value="FMRFAMIDE RECEPTOR-RELATED"/>
    <property type="match status" value="1"/>
</dbReference>
<evidence type="ECO:0000313" key="10">
    <source>
        <dbReference type="Proteomes" id="UP000663877"/>
    </source>
</evidence>
<comment type="subcellular location">
    <subcellularLocation>
        <location evidence="1">Membrane</location>
    </subcellularLocation>
</comment>